<protein>
    <submittedName>
        <fullName evidence="2">Uncharacterized protein</fullName>
    </submittedName>
</protein>
<evidence type="ECO:0000313" key="2">
    <source>
        <dbReference type="WBParaSite" id="SVE_0734500.1"/>
    </source>
</evidence>
<reference evidence="2" key="2">
    <citation type="submission" date="2015-08" db="UniProtKB">
        <authorList>
            <consortium name="WormBaseParasite"/>
        </authorList>
    </citation>
    <scope>IDENTIFICATION</scope>
</reference>
<organism evidence="1 2">
    <name type="scientific">Strongyloides venezuelensis</name>
    <name type="common">Threadworm</name>
    <dbReference type="NCBI Taxonomy" id="75913"/>
    <lineage>
        <taxon>Eukaryota</taxon>
        <taxon>Metazoa</taxon>
        <taxon>Ecdysozoa</taxon>
        <taxon>Nematoda</taxon>
        <taxon>Chromadorea</taxon>
        <taxon>Rhabditida</taxon>
        <taxon>Tylenchina</taxon>
        <taxon>Panagrolaimomorpha</taxon>
        <taxon>Strongyloidoidea</taxon>
        <taxon>Strongyloididae</taxon>
        <taxon>Strongyloides</taxon>
    </lineage>
</organism>
<sequence length="105" mass="12267">MLEINSILLIENLNINKEQILYQNLSNSFYVITGFDLNNNKINIEGGKEILRNKTQHLGNEKYKEIRKSHTPEEKVRAYLHRADVTSVSTNRKNAIIVKVRHSYQ</sequence>
<dbReference type="WBParaSite" id="SVE_0734500.1">
    <property type="protein sequence ID" value="SVE_0734500.1"/>
    <property type="gene ID" value="SVE_0734500"/>
</dbReference>
<dbReference type="Proteomes" id="UP000035680">
    <property type="component" value="Unassembled WGS sequence"/>
</dbReference>
<accession>A0A0K0FER0</accession>
<evidence type="ECO:0000313" key="1">
    <source>
        <dbReference type="Proteomes" id="UP000035680"/>
    </source>
</evidence>
<dbReference type="AlphaFoldDB" id="A0A0K0FER0"/>
<proteinExistence type="predicted"/>
<keyword evidence="1" id="KW-1185">Reference proteome</keyword>
<reference evidence="1" key="1">
    <citation type="submission" date="2014-07" db="EMBL/GenBank/DDBJ databases">
        <authorList>
            <person name="Martin A.A"/>
            <person name="De Silva N."/>
        </authorList>
    </citation>
    <scope>NUCLEOTIDE SEQUENCE</scope>
</reference>
<name>A0A0K0FER0_STRVS</name>